<dbReference type="NCBIfam" id="TIGR00654">
    <property type="entry name" value="PhzF_family"/>
    <property type="match status" value="1"/>
</dbReference>
<dbReference type="PIRSF" id="PIRSF016184">
    <property type="entry name" value="PhzC_PhzF"/>
    <property type="match status" value="1"/>
</dbReference>
<proteinExistence type="predicted"/>
<dbReference type="EMBL" id="QUMS01000006">
    <property type="protein sequence ID" value="REG04740.1"/>
    <property type="molecule type" value="Genomic_DNA"/>
</dbReference>
<dbReference type="SUPFAM" id="SSF54506">
    <property type="entry name" value="Diaminopimelate epimerase-like"/>
    <property type="match status" value="1"/>
</dbReference>
<dbReference type="Proteomes" id="UP000256388">
    <property type="component" value="Unassembled WGS sequence"/>
</dbReference>
<gene>
    <name evidence="2" type="ORF">DFR64_3091</name>
</gene>
<name>A0A347ZPL4_9CHLR</name>
<evidence type="ECO:0000313" key="3">
    <source>
        <dbReference type="Proteomes" id="UP000256388"/>
    </source>
</evidence>
<dbReference type="RefSeq" id="WP_116226394.1">
    <property type="nucleotide sequence ID" value="NZ_AP018437.1"/>
</dbReference>
<comment type="caution">
    <text evidence="2">The sequence shown here is derived from an EMBL/GenBank/DDBJ whole genome shotgun (WGS) entry which is preliminary data.</text>
</comment>
<organism evidence="2 3">
    <name type="scientific">Pelolinea submarina</name>
    <dbReference type="NCBI Taxonomy" id="913107"/>
    <lineage>
        <taxon>Bacteria</taxon>
        <taxon>Bacillati</taxon>
        <taxon>Chloroflexota</taxon>
        <taxon>Anaerolineae</taxon>
        <taxon>Anaerolineales</taxon>
        <taxon>Anaerolineaceae</taxon>
        <taxon>Pelolinea</taxon>
    </lineage>
</organism>
<dbReference type="PANTHER" id="PTHR13774">
    <property type="entry name" value="PHENAZINE BIOSYNTHESIS PROTEIN"/>
    <property type="match status" value="1"/>
</dbReference>
<reference evidence="2 3" key="1">
    <citation type="submission" date="2018-08" db="EMBL/GenBank/DDBJ databases">
        <title>Genomic Encyclopedia of Type Strains, Phase IV (KMG-IV): sequencing the most valuable type-strain genomes for metagenomic binning, comparative biology and taxonomic classification.</title>
        <authorList>
            <person name="Goeker M."/>
        </authorList>
    </citation>
    <scope>NUCLEOTIDE SEQUENCE [LARGE SCALE GENOMIC DNA]</scope>
    <source>
        <strain evidence="2 3">DSM 23923</strain>
    </source>
</reference>
<dbReference type="AlphaFoldDB" id="A0A347ZPL4"/>
<dbReference type="PANTHER" id="PTHR13774:SF32">
    <property type="entry name" value="ANTISENSE-ENHANCING SEQUENCE 1"/>
    <property type="match status" value="1"/>
</dbReference>
<protein>
    <submittedName>
        <fullName evidence="2">Trans-2,3-dihydro-3-hydroxyanthranilate isomerase</fullName>
    </submittedName>
</protein>
<dbReference type="InterPro" id="IPR003719">
    <property type="entry name" value="Phenazine_PhzF-like"/>
</dbReference>
<feature type="active site" evidence="1">
    <location>
        <position position="47"/>
    </location>
</feature>
<dbReference type="OrthoDB" id="9788221at2"/>
<accession>A0A347ZPL4</accession>
<dbReference type="GO" id="GO:0016853">
    <property type="term" value="F:isomerase activity"/>
    <property type="evidence" value="ECO:0007669"/>
    <property type="project" value="UniProtKB-KW"/>
</dbReference>
<sequence length="292" mass="32286">MTRIPYYIVDVFAERKYTGNQLAVYRDAAGLSDREMQQIAREVNFSETTFILSDEPRDGGFDVRIFTPGEEVPFAGHPTLGTAAVIRSEILNGAADRVVLNLKVGQIPVTFSPDGYSWMRQVQPVFGPKYTPETFAPILGLEQADFDERFPIQEVSTGLPFFIVPLKTIDALIAARVNRDQYFDLVSRTEAKGVLVFSPETHERGRDLSVRVFVDYFGIPEDPATGSGNGCLAGYLVAQRYFDKDMVDVRVEQGYEIGRPSLLLLKAEKTGDKIAIDVGGKSVSVAVGEWGS</sequence>
<keyword evidence="2" id="KW-0413">Isomerase</keyword>
<dbReference type="Pfam" id="PF02567">
    <property type="entry name" value="PhzC-PhzF"/>
    <property type="match status" value="1"/>
</dbReference>
<evidence type="ECO:0000256" key="1">
    <source>
        <dbReference type="PIRSR" id="PIRSR016184-1"/>
    </source>
</evidence>
<evidence type="ECO:0000313" key="2">
    <source>
        <dbReference type="EMBL" id="REG04740.1"/>
    </source>
</evidence>
<keyword evidence="3" id="KW-1185">Reference proteome</keyword>
<dbReference type="GO" id="GO:0005737">
    <property type="term" value="C:cytoplasm"/>
    <property type="evidence" value="ECO:0007669"/>
    <property type="project" value="TreeGrafter"/>
</dbReference>
<dbReference type="Gene3D" id="3.10.310.10">
    <property type="entry name" value="Diaminopimelate Epimerase, Chain A, domain 1"/>
    <property type="match status" value="2"/>
</dbReference>